<reference evidence="1" key="1">
    <citation type="submission" date="2009-04" db="EMBL/GenBank/DDBJ databases">
        <authorList>
            <person name="Weinstock G."/>
            <person name="Sodergren E."/>
            <person name="Clifton S."/>
            <person name="Fulton L."/>
            <person name="Fulton B."/>
            <person name="Courtney L."/>
            <person name="Fronick C."/>
            <person name="Harrison M."/>
            <person name="Strong C."/>
            <person name="Farmer C."/>
            <person name="Delahaunty K."/>
            <person name="Markovic C."/>
            <person name="Hall O."/>
            <person name="Minx P."/>
            <person name="Tomlinson C."/>
            <person name="Mitreva M."/>
            <person name="Nelson J."/>
            <person name="Hou S."/>
            <person name="Wollam A."/>
            <person name="Pepin K.H."/>
            <person name="Johnson M."/>
            <person name="Bhonagiri V."/>
            <person name="Nash W.E."/>
            <person name="Warren W."/>
            <person name="Chinwalla A."/>
            <person name="Mardis E.R."/>
            <person name="Wilson R.K."/>
        </authorList>
    </citation>
    <scope>NUCLEOTIDE SEQUENCE [LARGE SCALE GENOMIC DNA]</scope>
    <source>
        <strain evidence="1">DSM 14600</strain>
    </source>
</reference>
<dbReference type="STRING" id="626523.GCWU000342_02175"/>
<dbReference type="EMBL" id="ACIP02000007">
    <property type="protein sequence ID" value="EEP27481.1"/>
    <property type="molecule type" value="Genomic_DNA"/>
</dbReference>
<organism evidence="1 2">
    <name type="scientific">Shuttleworthella satelles DSM 14600</name>
    <dbReference type="NCBI Taxonomy" id="626523"/>
    <lineage>
        <taxon>Bacteria</taxon>
        <taxon>Bacillati</taxon>
        <taxon>Bacillota</taxon>
        <taxon>Clostridia</taxon>
        <taxon>Lachnospirales</taxon>
        <taxon>Lachnospiraceae</taxon>
        <taxon>Shuttleworthella</taxon>
    </lineage>
</organism>
<dbReference type="Proteomes" id="UP000003494">
    <property type="component" value="Unassembled WGS sequence"/>
</dbReference>
<evidence type="ECO:0000313" key="1">
    <source>
        <dbReference type="EMBL" id="EEP27481.1"/>
    </source>
</evidence>
<name>C4GDK2_9FIRM</name>
<proteinExistence type="predicted"/>
<protein>
    <submittedName>
        <fullName evidence="1">Uncharacterized protein</fullName>
    </submittedName>
</protein>
<dbReference type="HOGENOM" id="CLU_3257833_0_0_9"/>
<accession>C4GDK2</accession>
<dbReference type="AlphaFoldDB" id="C4GDK2"/>
<gene>
    <name evidence="1" type="ORF">GCWU000342_02175</name>
</gene>
<evidence type="ECO:0000313" key="2">
    <source>
        <dbReference type="Proteomes" id="UP000003494"/>
    </source>
</evidence>
<sequence length="42" mass="4617">MSGIEIFPGQVELLGEVSIRLFRAGAIFERGFYQAASGRDDL</sequence>
<comment type="caution">
    <text evidence="1">The sequence shown here is derived from an EMBL/GenBank/DDBJ whole genome shotgun (WGS) entry which is preliminary data.</text>
</comment>
<keyword evidence="2" id="KW-1185">Reference proteome</keyword>